<gene>
    <name evidence="7" type="ORF">EZS27_032339</name>
</gene>
<evidence type="ECO:0000256" key="2">
    <source>
        <dbReference type="ARBA" id="ARBA00012662"/>
    </source>
</evidence>
<feature type="non-terminal residue" evidence="7">
    <location>
        <position position="269"/>
    </location>
</feature>
<dbReference type="AlphaFoldDB" id="A0A5J4Q8Z5"/>
<dbReference type="PANTHER" id="PTHR10030">
    <property type="entry name" value="ALPHA-L-FUCOSIDASE"/>
    <property type="match status" value="1"/>
</dbReference>
<proteinExistence type="inferred from homology"/>
<keyword evidence="5" id="KW-0326">Glycosidase</keyword>
<evidence type="ECO:0000313" key="7">
    <source>
        <dbReference type="EMBL" id="KAA6317518.1"/>
    </source>
</evidence>
<dbReference type="InterPro" id="IPR057739">
    <property type="entry name" value="Glyco_hydro_29_N"/>
</dbReference>
<evidence type="ECO:0000256" key="3">
    <source>
        <dbReference type="ARBA" id="ARBA00022729"/>
    </source>
</evidence>
<keyword evidence="4" id="KW-0378">Hydrolase</keyword>
<dbReference type="EMBL" id="SNRY01004496">
    <property type="protein sequence ID" value="KAA6317518.1"/>
    <property type="molecule type" value="Genomic_DNA"/>
</dbReference>
<organism evidence="7">
    <name type="scientific">termite gut metagenome</name>
    <dbReference type="NCBI Taxonomy" id="433724"/>
    <lineage>
        <taxon>unclassified sequences</taxon>
        <taxon>metagenomes</taxon>
        <taxon>organismal metagenomes</taxon>
    </lineage>
</organism>
<dbReference type="GO" id="GO:0004560">
    <property type="term" value="F:alpha-L-fucosidase activity"/>
    <property type="evidence" value="ECO:0007669"/>
    <property type="project" value="InterPro"/>
</dbReference>
<dbReference type="EC" id="3.2.1.51" evidence="2"/>
<evidence type="ECO:0000256" key="5">
    <source>
        <dbReference type="ARBA" id="ARBA00023295"/>
    </source>
</evidence>
<dbReference type="Pfam" id="PF01120">
    <property type="entry name" value="Alpha_L_fucos"/>
    <property type="match status" value="1"/>
</dbReference>
<dbReference type="PANTHER" id="PTHR10030:SF37">
    <property type="entry name" value="ALPHA-L-FUCOSIDASE-RELATED"/>
    <property type="match status" value="1"/>
</dbReference>
<dbReference type="PROSITE" id="PS51257">
    <property type="entry name" value="PROKAR_LIPOPROTEIN"/>
    <property type="match status" value="1"/>
</dbReference>
<evidence type="ECO:0000259" key="6">
    <source>
        <dbReference type="Pfam" id="PF01120"/>
    </source>
</evidence>
<dbReference type="InterPro" id="IPR017853">
    <property type="entry name" value="GH"/>
</dbReference>
<dbReference type="Gene3D" id="3.20.20.80">
    <property type="entry name" value="Glycosidases"/>
    <property type="match status" value="1"/>
</dbReference>
<dbReference type="GO" id="GO:0016139">
    <property type="term" value="P:glycoside catabolic process"/>
    <property type="evidence" value="ECO:0007669"/>
    <property type="project" value="TreeGrafter"/>
</dbReference>
<feature type="domain" description="Glycoside hydrolase family 29 N-terminal" evidence="6">
    <location>
        <begin position="33"/>
        <end position="192"/>
    </location>
</feature>
<evidence type="ECO:0000256" key="1">
    <source>
        <dbReference type="ARBA" id="ARBA00007951"/>
    </source>
</evidence>
<dbReference type="InterPro" id="IPR000933">
    <property type="entry name" value="Glyco_hydro_29"/>
</dbReference>
<dbReference type="GO" id="GO:0005764">
    <property type="term" value="C:lysosome"/>
    <property type="evidence" value="ECO:0007669"/>
    <property type="project" value="TreeGrafter"/>
</dbReference>
<comment type="caution">
    <text evidence="7">The sequence shown here is derived from an EMBL/GenBank/DDBJ whole genome shotgun (WGS) entry which is preliminary data.</text>
</comment>
<dbReference type="GO" id="GO:0006004">
    <property type="term" value="P:fucose metabolic process"/>
    <property type="evidence" value="ECO:0007669"/>
    <property type="project" value="TreeGrafter"/>
</dbReference>
<reference evidence="7" key="1">
    <citation type="submission" date="2019-03" db="EMBL/GenBank/DDBJ databases">
        <title>Single cell metagenomics reveals metabolic interactions within the superorganism composed of flagellate Streblomastix strix and complex community of Bacteroidetes bacteria on its surface.</title>
        <authorList>
            <person name="Treitli S.C."/>
            <person name="Kolisko M."/>
            <person name="Husnik F."/>
            <person name="Keeling P."/>
            <person name="Hampl V."/>
        </authorList>
    </citation>
    <scope>NUCLEOTIDE SEQUENCE</scope>
    <source>
        <strain evidence="7">STM</strain>
    </source>
</reference>
<accession>A0A5J4Q8Z5</accession>
<dbReference type="SUPFAM" id="SSF51445">
    <property type="entry name" value="(Trans)glycosidases"/>
    <property type="match status" value="1"/>
</dbReference>
<keyword evidence="3" id="KW-0732">Signal</keyword>
<name>A0A5J4Q8Z5_9ZZZZ</name>
<comment type="similarity">
    <text evidence="1">Belongs to the glycosyl hydrolase 29 family.</text>
</comment>
<dbReference type="SMART" id="SM00812">
    <property type="entry name" value="Alpha_L_fucos"/>
    <property type="match status" value="1"/>
</dbReference>
<protein>
    <recommendedName>
        <fullName evidence="2">alpha-L-fucosidase</fullName>
        <ecNumber evidence="2">3.2.1.51</ecNumber>
    </recommendedName>
</protein>
<sequence>MTKSILVYLLLVLLLISCQNKTQPTINIESVASPKGTEVFQPNWENIAQNYQFPEWFCDAKFGIFIHWGVYAVPAFGNEWYARRMYAQGTNEYNHHIKTYGEQTQFGYKDFIPMFKAEKFDADQWAKLFKASGAKYVVPVAEHHDGFAMYDSELNEWNSVKMGPKKDIIGLLKKSIEKEGLVFGLSTHRAENAWFYNGGMKFPSDVQDTTITLYGGRLNANGKIVEGFLNNGHGFVVGNDNFNPLSVCVHAMVSFDPSMCTLKIFASAT</sequence>
<evidence type="ECO:0000256" key="4">
    <source>
        <dbReference type="ARBA" id="ARBA00022801"/>
    </source>
</evidence>